<organism evidence="3 4">
    <name type="scientific">Colletotrichum chlorophyti</name>
    <dbReference type="NCBI Taxonomy" id="708187"/>
    <lineage>
        <taxon>Eukaryota</taxon>
        <taxon>Fungi</taxon>
        <taxon>Dikarya</taxon>
        <taxon>Ascomycota</taxon>
        <taxon>Pezizomycotina</taxon>
        <taxon>Sordariomycetes</taxon>
        <taxon>Hypocreomycetidae</taxon>
        <taxon>Glomerellales</taxon>
        <taxon>Glomerellaceae</taxon>
        <taxon>Colletotrichum</taxon>
    </lineage>
</organism>
<dbReference type="STRING" id="708187.A0A1Q8S8H6"/>
<evidence type="ECO:0000313" key="4">
    <source>
        <dbReference type="Proteomes" id="UP000186583"/>
    </source>
</evidence>
<name>A0A1Q8S8H6_9PEZI</name>
<reference evidence="3 4" key="1">
    <citation type="submission" date="2016-11" db="EMBL/GenBank/DDBJ databases">
        <title>Draft Genome Assembly of Colletotrichum chlorophyti a pathogen of herbaceous plants.</title>
        <authorList>
            <person name="Gan P."/>
            <person name="Narusaka M."/>
            <person name="Tsushima A."/>
            <person name="Narusaka Y."/>
            <person name="Takano Y."/>
            <person name="Shirasu K."/>
        </authorList>
    </citation>
    <scope>NUCLEOTIDE SEQUENCE [LARGE SCALE GENOMIC DNA]</scope>
    <source>
        <strain evidence="3 4">NTL11</strain>
    </source>
</reference>
<feature type="compositionally biased region" description="Acidic residues" evidence="1">
    <location>
        <begin position="234"/>
        <end position="244"/>
    </location>
</feature>
<dbReference type="Proteomes" id="UP000186583">
    <property type="component" value="Unassembled WGS sequence"/>
</dbReference>
<sequence>MRLPKLFGILSLAAACLAHMEMSSPSPLGSRFNPNTSPGKVDYAYNSPLEPNGTNFPCKGHLDVLGTSDATPVETWEAGGNYSAIVMGDSPHGGGSCQIVVSIDGGSTFRVIHSYIGGCPVGKGDNPLNFTVPRDIPSTEDAIMAWTWFNNVGVREMYMNCAVVRIVGGGDGDRFNQRPTMFRANSANGCSTVDSKDTMFPNPGPDVDVNNRDAVLPKGDCETGPGATESARESDEDEDEDGGDDGAQGNGNNTGTAPEDENHGWAVRPGPQQVVVLVGVMFFSFVWCGDLL</sequence>
<evidence type="ECO:0000256" key="1">
    <source>
        <dbReference type="SAM" id="MobiDB-lite"/>
    </source>
</evidence>
<proteinExistence type="predicted"/>
<dbReference type="Gene3D" id="2.70.50.70">
    <property type="match status" value="1"/>
</dbReference>
<keyword evidence="4" id="KW-1185">Reference proteome</keyword>
<keyword evidence="2" id="KW-0732">Signal</keyword>
<dbReference type="PROSITE" id="PS51257">
    <property type="entry name" value="PROKAR_LIPOPROTEIN"/>
    <property type="match status" value="1"/>
</dbReference>
<dbReference type="EMBL" id="MPGH01000005">
    <property type="protein sequence ID" value="OLN97758.1"/>
    <property type="molecule type" value="Genomic_DNA"/>
</dbReference>
<evidence type="ECO:0000256" key="2">
    <source>
        <dbReference type="SAM" id="SignalP"/>
    </source>
</evidence>
<dbReference type="PANTHER" id="PTHR36182">
    <property type="entry name" value="PROTEIN, PUTATIVE (AFU_ORTHOLOGUE AFUA_6G10930)-RELATED"/>
    <property type="match status" value="1"/>
</dbReference>
<dbReference type="OrthoDB" id="2342176at2759"/>
<protein>
    <recommendedName>
        <fullName evidence="5">Extracellular protein</fullName>
    </recommendedName>
</protein>
<accession>A0A1Q8S8H6</accession>
<feature type="chain" id="PRO_5013203475" description="Extracellular protein" evidence="2">
    <location>
        <begin position="19"/>
        <end position="292"/>
    </location>
</feature>
<dbReference type="PANTHER" id="PTHR36182:SF1">
    <property type="entry name" value="PROTEIN, PUTATIVE (AFU_ORTHOLOGUE AFUA_6G10930)-RELATED"/>
    <property type="match status" value="1"/>
</dbReference>
<evidence type="ECO:0008006" key="5">
    <source>
        <dbReference type="Google" id="ProtNLM"/>
    </source>
</evidence>
<comment type="caution">
    <text evidence="3">The sequence shown here is derived from an EMBL/GenBank/DDBJ whole genome shotgun (WGS) entry which is preliminary data.</text>
</comment>
<dbReference type="AlphaFoldDB" id="A0A1Q8S8H6"/>
<evidence type="ECO:0000313" key="3">
    <source>
        <dbReference type="EMBL" id="OLN97758.1"/>
    </source>
</evidence>
<gene>
    <name evidence="3" type="ORF">CCHL11_07953</name>
</gene>
<feature type="region of interest" description="Disordered" evidence="1">
    <location>
        <begin position="214"/>
        <end position="267"/>
    </location>
</feature>
<feature type="signal peptide" evidence="2">
    <location>
        <begin position="1"/>
        <end position="18"/>
    </location>
</feature>